<dbReference type="Gene3D" id="3.90.1720.10">
    <property type="entry name" value="endopeptidase domain like (from Nostoc punctiforme)"/>
    <property type="match status" value="1"/>
</dbReference>
<evidence type="ECO:0000313" key="7">
    <source>
        <dbReference type="EMBL" id="OBI51608.1"/>
    </source>
</evidence>
<dbReference type="InterPro" id="IPR038765">
    <property type="entry name" value="Papain-like_cys_pep_sf"/>
</dbReference>
<feature type="domain" description="NlpC/P60" evidence="6">
    <location>
        <begin position="1"/>
        <end position="119"/>
    </location>
</feature>
<dbReference type="InterPro" id="IPR000064">
    <property type="entry name" value="NLP_P60_dom"/>
</dbReference>
<feature type="compositionally biased region" description="Low complexity" evidence="5">
    <location>
        <begin position="129"/>
        <end position="139"/>
    </location>
</feature>
<evidence type="ECO:0000256" key="3">
    <source>
        <dbReference type="ARBA" id="ARBA00022801"/>
    </source>
</evidence>
<dbReference type="GO" id="GO:0008234">
    <property type="term" value="F:cysteine-type peptidase activity"/>
    <property type="evidence" value="ECO:0007669"/>
    <property type="project" value="UniProtKB-KW"/>
</dbReference>
<comment type="caution">
    <text evidence="7">The sequence shown here is derived from an EMBL/GenBank/DDBJ whole genome shotgun (WGS) entry which is preliminary data.</text>
</comment>
<comment type="similarity">
    <text evidence="1">Belongs to the peptidase C40 family.</text>
</comment>
<evidence type="ECO:0000313" key="8">
    <source>
        <dbReference type="Proteomes" id="UP000093592"/>
    </source>
</evidence>
<feature type="compositionally biased region" description="Acidic residues" evidence="5">
    <location>
        <begin position="147"/>
        <end position="157"/>
    </location>
</feature>
<organism evidence="7 8">
    <name type="scientific">Mycobacterium kyorinense</name>
    <dbReference type="NCBI Taxonomy" id="487514"/>
    <lineage>
        <taxon>Bacteria</taxon>
        <taxon>Bacillati</taxon>
        <taxon>Actinomycetota</taxon>
        <taxon>Actinomycetes</taxon>
        <taxon>Mycobacteriales</taxon>
        <taxon>Mycobacteriaceae</taxon>
        <taxon>Mycobacterium</taxon>
    </lineage>
</organism>
<reference evidence="8" key="1">
    <citation type="submission" date="2016-06" db="EMBL/GenBank/DDBJ databases">
        <authorList>
            <person name="Sutton G."/>
            <person name="Brinkac L."/>
            <person name="Sanka R."/>
            <person name="Adams M."/>
            <person name="Lau E."/>
            <person name="Sam S."/>
            <person name="Sreng N."/>
            <person name="Him V."/>
            <person name="Kerleguer A."/>
            <person name="Cheng S."/>
        </authorList>
    </citation>
    <scope>NUCLEOTIDE SEQUENCE [LARGE SCALE GENOMIC DNA]</scope>
    <source>
        <strain evidence="8">E861</strain>
    </source>
</reference>
<dbReference type="PROSITE" id="PS51935">
    <property type="entry name" value="NLPC_P60"/>
    <property type="match status" value="1"/>
</dbReference>
<evidence type="ECO:0000256" key="1">
    <source>
        <dbReference type="ARBA" id="ARBA00007074"/>
    </source>
</evidence>
<feature type="region of interest" description="Disordered" evidence="5">
    <location>
        <begin position="129"/>
        <end position="171"/>
    </location>
</feature>
<name>A0A1A2ZPI6_9MYCO</name>
<evidence type="ECO:0000256" key="2">
    <source>
        <dbReference type="ARBA" id="ARBA00022670"/>
    </source>
</evidence>
<dbReference type="Proteomes" id="UP000093592">
    <property type="component" value="Unassembled WGS sequence"/>
</dbReference>
<dbReference type="EMBL" id="LZKJ01000038">
    <property type="protein sequence ID" value="OBI51608.1"/>
    <property type="molecule type" value="Genomic_DNA"/>
</dbReference>
<keyword evidence="3 7" id="KW-0378">Hydrolase</keyword>
<evidence type="ECO:0000256" key="4">
    <source>
        <dbReference type="ARBA" id="ARBA00022807"/>
    </source>
</evidence>
<dbReference type="AlphaFoldDB" id="A0A1A2ZPI6"/>
<gene>
    <name evidence="7" type="ORF">A5707_13790</name>
</gene>
<dbReference type="GO" id="GO:0006508">
    <property type="term" value="P:proteolysis"/>
    <property type="evidence" value="ECO:0007669"/>
    <property type="project" value="UniProtKB-KW"/>
</dbReference>
<keyword evidence="2" id="KW-0645">Protease</keyword>
<accession>A0A1A2ZPI6</accession>
<dbReference type="SUPFAM" id="SSF54001">
    <property type="entry name" value="Cysteine proteinases"/>
    <property type="match status" value="1"/>
</dbReference>
<proteinExistence type="inferred from homology"/>
<evidence type="ECO:0000259" key="6">
    <source>
        <dbReference type="PROSITE" id="PS51935"/>
    </source>
</evidence>
<evidence type="ECO:0000256" key="5">
    <source>
        <dbReference type="SAM" id="MobiDB-lite"/>
    </source>
</evidence>
<keyword evidence="4" id="KW-0788">Thiol protease</keyword>
<sequence length="171" mass="17194">MALIQQVSGTPYVTGGDSPAGTDCSGLASWVANAATDRPVFGDRFHTANEESALLARGFQYGTAPGALVIGWNGSHTAVTLPDGTAVSSGEGGGVRIGGGGAYQPQFTHHMFLPVDPEAIDDAPPPPDGVVLVDAVEPEAPAPDPAPAEEVDAEMPEPEPIPAGDEVGAGV</sequence>
<protein>
    <submittedName>
        <fullName evidence="7">Glycoside hydrolase</fullName>
    </submittedName>
</protein>